<dbReference type="Proteomes" id="UP000752814">
    <property type="component" value="Unassembled WGS sequence"/>
</dbReference>
<dbReference type="GO" id="GO:0003700">
    <property type="term" value="F:DNA-binding transcription factor activity"/>
    <property type="evidence" value="ECO:0007669"/>
    <property type="project" value="InterPro"/>
</dbReference>
<proteinExistence type="predicted"/>
<name>A0A8J8TEV3_9ARCH</name>
<protein>
    <submittedName>
        <fullName evidence="4">Transcriptional regulator</fullName>
    </submittedName>
</protein>
<dbReference type="RefSeq" id="WP_020448288.1">
    <property type="nucleotide sequence ID" value="NZ_CAYAXV010000008.1"/>
</dbReference>
<evidence type="ECO:0000313" key="5">
    <source>
        <dbReference type="Proteomes" id="UP000752814"/>
    </source>
</evidence>
<accession>A0A8J8TEV3</accession>
<keyword evidence="2" id="KW-0175">Coiled coil</keyword>
<evidence type="ECO:0000256" key="1">
    <source>
        <dbReference type="ARBA" id="ARBA00023125"/>
    </source>
</evidence>
<evidence type="ECO:0000313" key="4">
    <source>
        <dbReference type="EMBL" id="TQS84113.1"/>
    </source>
</evidence>
<dbReference type="CDD" id="cd01109">
    <property type="entry name" value="HTH_YyaN"/>
    <property type="match status" value="1"/>
</dbReference>
<dbReference type="Gene3D" id="1.10.1660.10">
    <property type="match status" value="1"/>
</dbReference>
<reference evidence="4" key="1">
    <citation type="submission" date="2016-03" db="EMBL/GenBank/DDBJ databases">
        <authorList>
            <person name="Borrel G."/>
            <person name="Mccann A."/>
            <person name="O'Toole P.W."/>
        </authorList>
    </citation>
    <scope>NUCLEOTIDE SEQUENCE</scope>
    <source>
        <strain evidence="4">183</strain>
    </source>
</reference>
<dbReference type="PANTHER" id="PTHR30204:SF98">
    <property type="entry name" value="HTH-TYPE TRANSCRIPTIONAL REGULATOR ADHR"/>
    <property type="match status" value="1"/>
</dbReference>
<evidence type="ECO:0000256" key="2">
    <source>
        <dbReference type="SAM" id="Coils"/>
    </source>
</evidence>
<dbReference type="InterPro" id="IPR000551">
    <property type="entry name" value="MerR-type_HTH_dom"/>
</dbReference>
<keyword evidence="1" id="KW-0238">DNA-binding</keyword>
<evidence type="ECO:0000259" key="3">
    <source>
        <dbReference type="PROSITE" id="PS50937"/>
    </source>
</evidence>
<dbReference type="Pfam" id="PF13411">
    <property type="entry name" value="MerR_1"/>
    <property type="match status" value="1"/>
</dbReference>
<dbReference type="AlphaFoldDB" id="A0A8J8TEV3"/>
<dbReference type="InterPro" id="IPR009061">
    <property type="entry name" value="DNA-bd_dom_put_sf"/>
</dbReference>
<sequence>MKIAEVSKKYGVSQDTLRYYERVGVIPPVNRAKGGSRDYTDEDCNWVELATCMRGAGLPVEVIVEYIRLFKQGDETIPDRLKLLTEQRDKLLEQKQAVDEMLERLNFKISRYERAVKTGVLSWEPDEELQE</sequence>
<dbReference type="GO" id="GO:0003677">
    <property type="term" value="F:DNA binding"/>
    <property type="evidence" value="ECO:0007669"/>
    <property type="project" value="UniProtKB-KW"/>
</dbReference>
<dbReference type="EMBL" id="LVVT01000007">
    <property type="protein sequence ID" value="TQS84113.1"/>
    <property type="molecule type" value="Genomic_DNA"/>
</dbReference>
<organism evidence="4 5">
    <name type="scientific">Candidatus Methanomassiliicoccus intestinalis</name>
    <dbReference type="NCBI Taxonomy" id="1406512"/>
    <lineage>
        <taxon>Archaea</taxon>
        <taxon>Methanobacteriati</taxon>
        <taxon>Thermoplasmatota</taxon>
        <taxon>Thermoplasmata</taxon>
        <taxon>Methanomassiliicoccales</taxon>
        <taxon>Methanomassiliicoccaceae</taxon>
        <taxon>Methanomassiliicoccus</taxon>
    </lineage>
</organism>
<dbReference type="PANTHER" id="PTHR30204">
    <property type="entry name" value="REDOX-CYCLING DRUG-SENSING TRANSCRIPTIONAL ACTIVATOR SOXR"/>
    <property type="match status" value="1"/>
</dbReference>
<feature type="coiled-coil region" evidence="2">
    <location>
        <begin position="81"/>
        <end position="108"/>
    </location>
</feature>
<dbReference type="SUPFAM" id="SSF46955">
    <property type="entry name" value="Putative DNA-binding domain"/>
    <property type="match status" value="1"/>
</dbReference>
<dbReference type="PROSITE" id="PS50937">
    <property type="entry name" value="HTH_MERR_2"/>
    <property type="match status" value="1"/>
</dbReference>
<feature type="domain" description="HTH merR-type" evidence="3">
    <location>
        <begin position="1"/>
        <end position="69"/>
    </location>
</feature>
<gene>
    <name evidence="4" type="ORF">A3207_07310</name>
</gene>
<comment type="caution">
    <text evidence="4">The sequence shown here is derived from an EMBL/GenBank/DDBJ whole genome shotgun (WGS) entry which is preliminary data.</text>
</comment>
<dbReference type="SMART" id="SM00422">
    <property type="entry name" value="HTH_MERR"/>
    <property type="match status" value="1"/>
</dbReference>
<dbReference type="InterPro" id="IPR047057">
    <property type="entry name" value="MerR_fam"/>
</dbReference>
<dbReference type="GeneID" id="41322809"/>